<comment type="cofactor">
    <cofactor evidence="3">
        <name>Zn(2+)</name>
        <dbReference type="ChEBI" id="CHEBI:29105"/>
    </cofactor>
    <text evidence="3">Binds 1 zinc ion.</text>
</comment>
<dbReference type="Gene3D" id="3.30.50.10">
    <property type="entry name" value="Erythroid Transcription Factor GATA-1, subunit A"/>
    <property type="match status" value="1"/>
</dbReference>
<evidence type="ECO:0000256" key="3">
    <source>
        <dbReference type="HAMAP-Rule" id="MF_00649"/>
    </source>
</evidence>
<comment type="function">
    <text evidence="3">Inhibits all the catalytic activities of DNA gyrase by preventing its interaction with DNA. Acts by binding directly to the C-terminal domain of GyrB, which probably disrupts DNA binding by the gyrase.</text>
</comment>
<dbReference type="PANTHER" id="PTHR36150">
    <property type="entry name" value="DNA GYRASE INHIBITOR YACG"/>
    <property type="match status" value="1"/>
</dbReference>
<keyword evidence="6" id="KW-1185">Reference proteome</keyword>
<feature type="binding site" evidence="3">
    <location>
        <position position="27"/>
    </location>
    <ligand>
        <name>Zn(2+)</name>
        <dbReference type="ChEBI" id="CHEBI:29105"/>
    </ligand>
</feature>
<keyword evidence="1 3" id="KW-0479">Metal-binding</keyword>
<dbReference type="Pfam" id="PF03884">
    <property type="entry name" value="YacG"/>
    <property type="match status" value="1"/>
</dbReference>
<sequence length="73" mass="8213">MSKKLIDCPHCGEKAEWSENNAFRPFCSERCRLIDLGSWANEEYQIAASSSQDENDYSTGDEPGAREATPTMH</sequence>
<reference evidence="5" key="1">
    <citation type="submission" date="2020-10" db="EMBL/GenBank/DDBJ databases">
        <title>Bacterium isolated from coastal waters sediment.</title>
        <authorList>
            <person name="Chen R.-J."/>
            <person name="Lu D.-C."/>
            <person name="Zhu K.-L."/>
            <person name="Du Z.-J."/>
        </authorList>
    </citation>
    <scope>NUCLEOTIDE SEQUENCE</scope>
    <source>
        <strain evidence="5">N1Y112</strain>
    </source>
</reference>
<gene>
    <name evidence="3 5" type="primary">yacG</name>
    <name evidence="5" type="ORF">IOQ59_04805</name>
</gene>
<feature type="binding site" evidence="3">
    <location>
        <position position="11"/>
    </location>
    <ligand>
        <name>Zn(2+)</name>
        <dbReference type="ChEBI" id="CHEBI:29105"/>
    </ligand>
</feature>
<dbReference type="EMBL" id="JADEYS010000003">
    <property type="protein sequence ID" value="MBE9396578.1"/>
    <property type="molecule type" value="Genomic_DNA"/>
</dbReference>
<dbReference type="Proteomes" id="UP000640333">
    <property type="component" value="Unassembled WGS sequence"/>
</dbReference>
<dbReference type="HAMAP" id="MF_00649">
    <property type="entry name" value="DNA_gyrase_inhibitor_YacG"/>
    <property type="match status" value="1"/>
</dbReference>
<comment type="subunit">
    <text evidence="3">Interacts with GyrB.</text>
</comment>
<evidence type="ECO:0000256" key="1">
    <source>
        <dbReference type="ARBA" id="ARBA00022723"/>
    </source>
</evidence>
<comment type="similarity">
    <text evidence="3">Belongs to the DNA gyrase inhibitor YacG family.</text>
</comment>
<protein>
    <recommendedName>
        <fullName evidence="3">DNA gyrase inhibitor YacG</fullName>
    </recommendedName>
</protein>
<feature type="binding site" evidence="3">
    <location>
        <position position="8"/>
    </location>
    <ligand>
        <name>Zn(2+)</name>
        <dbReference type="ChEBI" id="CHEBI:29105"/>
    </ligand>
</feature>
<dbReference type="AlphaFoldDB" id="A0A8J7FFX0"/>
<dbReference type="PANTHER" id="PTHR36150:SF1">
    <property type="entry name" value="DNA GYRASE INHIBITOR YACG"/>
    <property type="match status" value="1"/>
</dbReference>
<organism evidence="5 6">
    <name type="scientific">Pontibacterium sinense</name>
    <dbReference type="NCBI Taxonomy" id="2781979"/>
    <lineage>
        <taxon>Bacteria</taxon>
        <taxon>Pseudomonadati</taxon>
        <taxon>Pseudomonadota</taxon>
        <taxon>Gammaproteobacteria</taxon>
        <taxon>Oceanospirillales</taxon>
        <taxon>Oceanospirillaceae</taxon>
        <taxon>Pontibacterium</taxon>
    </lineage>
</organism>
<name>A0A8J7FFX0_9GAMM</name>
<evidence type="ECO:0000313" key="5">
    <source>
        <dbReference type="EMBL" id="MBE9396578.1"/>
    </source>
</evidence>
<dbReference type="RefSeq" id="WP_193952123.1">
    <property type="nucleotide sequence ID" value="NZ_JADEYS010000003.1"/>
</dbReference>
<dbReference type="GO" id="GO:0008270">
    <property type="term" value="F:zinc ion binding"/>
    <property type="evidence" value="ECO:0007669"/>
    <property type="project" value="UniProtKB-UniRule"/>
</dbReference>
<dbReference type="NCBIfam" id="NF001638">
    <property type="entry name" value="PRK00418.1"/>
    <property type="match status" value="1"/>
</dbReference>
<comment type="caution">
    <text evidence="5">The sequence shown here is derived from an EMBL/GenBank/DDBJ whole genome shotgun (WGS) entry which is preliminary data.</text>
</comment>
<feature type="binding site" evidence="3">
    <location>
        <position position="31"/>
    </location>
    <ligand>
        <name>Zn(2+)</name>
        <dbReference type="ChEBI" id="CHEBI:29105"/>
    </ligand>
</feature>
<evidence type="ECO:0000256" key="2">
    <source>
        <dbReference type="ARBA" id="ARBA00022833"/>
    </source>
</evidence>
<keyword evidence="2 3" id="KW-0862">Zinc</keyword>
<proteinExistence type="inferred from homology"/>
<feature type="region of interest" description="Disordered" evidence="4">
    <location>
        <begin position="47"/>
        <end position="73"/>
    </location>
</feature>
<dbReference type="GO" id="GO:0008657">
    <property type="term" value="F:DNA topoisomerase type II (double strand cut, ATP-hydrolyzing) inhibitor activity"/>
    <property type="evidence" value="ECO:0007669"/>
    <property type="project" value="UniProtKB-UniRule"/>
</dbReference>
<dbReference type="InterPro" id="IPR013088">
    <property type="entry name" value="Znf_NHR/GATA"/>
</dbReference>
<evidence type="ECO:0000256" key="4">
    <source>
        <dbReference type="SAM" id="MobiDB-lite"/>
    </source>
</evidence>
<dbReference type="SUPFAM" id="SSF57716">
    <property type="entry name" value="Glucocorticoid receptor-like (DNA-binding domain)"/>
    <property type="match status" value="1"/>
</dbReference>
<accession>A0A8J7FFX0</accession>
<dbReference type="InterPro" id="IPR005584">
    <property type="entry name" value="DNA_gyrase_inhibitor_YacG"/>
</dbReference>
<dbReference type="GO" id="GO:0006355">
    <property type="term" value="P:regulation of DNA-templated transcription"/>
    <property type="evidence" value="ECO:0007669"/>
    <property type="project" value="InterPro"/>
</dbReference>
<evidence type="ECO:0000313" key="6">
    <source>
        <dbReference type="Proteomes" id="UP000640333"/>
    </source>
</evidence>